<dbReference type="AlphaFoldDB" id="A0A369BN04"/>
<dbReference type="InterPro" id="IPR034660">
    <property type="entry name" value="DinB/YfiT-like"/>
</dbReference>
<accession>A0A369BN04</accession>
<reference evidence="2 3" key="1">
    <citation type="submission" date="2018-07" db="EMBL/GenBank/DDBJ databases">
        <title>Genomic Encyclopedia of Type Strains, Phase III (KMG-III): the genomes of soil and plant-associated and newly described type strains.</title>
        <authorList>
            <person name="Whitman W."/>
        </authorList>
    </citation>
    <scope>NUCLEOTIDE SEQUENCE [LARGE SCALE GENOMIC DNA]</scope>
    <source>
        <strain evidence="2 3">CECT 8333</strain>
    </source>
</reference>
<dbReference type="OrthoDB" id="9793216at2"/>
<gene>
    <name evidence="2" type="ORF">DFP94_101572</name>
</gene>
<evidence type="ECO:0000313" key="3">
    <source>
        <dbReference type="Proteomes" id="UP000253090"/>
    </source>
</evidence>
<dbReference type="Pfam" id="PF12867">
    <property type="entry name" value="DinB_2"/>
    <property type="match status" value="1"/>
</dbReference>
<keyword evidence="3" id="KW-1185">Reference proteome</keyword>
<protein>
    <submittedName>
        <fullName evidence="2">DinB family protein</fullName>
    </submittedName>
</protein>
<name>A0A369BN04_9BACL</name>
<dbReference type="SUPFAM" id="SSF109854">
    <property type="entry name" value="DinB/YfiT-like putative metalloenzymes"/>
    <property type="match status" value="1"/>
</dbReference>
<dbReference type="InterPro" id="IPR024775">
    <property type="entry name" value="DinB-like"/>
</dbReference>
<feature type="domain" description="DinB-like" evidence="1">
    <location>
        <begin position="30"/>
        <end position="164"/>
    </location>
</feature>
<evidence type="ECO:0000313" key="2">
    <source>
        <dbReference type="EMBL" id="RCX22982.1"/>
    </source>
</evidence>
<dbReference type="Proteomes" id="UP000253090">
    <property type="component" value="Unassembled WGS sequence"/>
</dbReference>
<evidence type="ECO:0000259" key="1">
    <source>
        <dbReference type="Pfam" id="PF12867"/>
    </source>
</evidence>
<proteinExistence type="predicted"/>
<dbReference type="RefSeq" id="WP_114494912.1">
    <property type="nucleotide sequence ID" value="NZ_QPJW01000001.1"/>
</dbReference>
<comment type="caution">
    <text evidence="2">The sequence shown here is derived from an EMBL/GenBank/DDBJ whole genome shotgun (WGS) entry which is preliminary data.</text>
</comment>
<organism evidence="2 3">
    <name type="scientific">Fontibacillus phaseoli</name>
    <dbReference type="NCBI Taxonomy" id="1416533"/>
    <lineage>
        <taxon>Bacteria</taxon>
        <taxon>Bacillati</taxon>
        <taxon>Bacillota</taxon>
        <taxon>Bacilli</taxon>
        <taxon>Bacillales</taxon>
        <taxon>Paenibacillaceae</taxon>
        <taxon>Fontibacillus</taxon>
    </lineage>
</organism>
<dbReference type="EMBL" id="QPJW01000001">
    <property type="protein sequence ID" value="RCX22982.1"/>
    <property type="molecule type" value="Genomic_DNA"/>
</dbReference>
<sequence>MLKKPQAGEYATHFETYIQKVPEGNLSSLLEKQVDEIIQLLGNLSEEDGAYRYAEGKWSLKEVLGHISDTERVMSYRLLRIARGDTTPLPGFEENLFVGHAKADRLTVNELLQDFAAVRIATLSLIRQLDDDAWERTGTCSEHPCSALALAYIIAGHAIHHVAILQERYLQK</sequence>
<dbReference type="Gene3D" id="1.20.120.450">
    <property type="entry name" value="dinb family like domain"/>
    <property type="match status" value="1"/>
</dbReference>